<dbReference type="SUPFAM" id="SSF50978">
    <property type="entry name" value="WD40 repeat-like"/>
    <property type="match status" value="1"/>
</dbReference>
<keyword evidence="3" id="KW-1185">Reference proteome</keyword>
<dbReference type="InterPro" id="IPR036322">
    <property type="entry name" value="WD40_repeat_dom_sf"/>
</dbReference>
<sequence length="78" mass="8324">MPYGTAWADGSPPAGDGDGTLRVWDPLKRKQIGMAKKARKGGVYSVAVVVLERKTVVISAGKEKKIKLWNLKAGSPTS</sequence>
<protein>
    <submittedName>
        <fullName evidence="2">Uncharacterized protein</fullName>
    </submittedName>
</protein>
<feature type="region of interest" description="Disordered" evidence="1">
    <location>
        <begin position="1"/>
        <end position="22"/>
    </location>
</feature>
<dbReference type="STRING" id="504805.SAMN05421505_104110"/>
<evidence type="ECO:0000313" key="3">
    <source>
        <dbReference type="Proteomes" id="UP000198923"/>
    </source>
</evidence>
<dbReference type="InterPro" id="IPR015943">
    <property type="entry name" value="WD40/YVTN_repeat-like_dom_sf"/>
</dbReference>
<evidence type="ECO:0000313" key="2">
    <source>
        <dbReference type="EMBL" id="SDG42780.1"/>
    </source>
</evidence>
<gene>
    <name evidence="2" type="ORF">SAMN05421505_104110</name>
</gene>
<organism evidence="2 3">
    <name type="scientific">Sinosporangium album</name>
    <dbReference type="NCBI Taxonomy" id="504805"/>
    <lineage>
        <taxon>Bacteria</taxon>
        <taxon>Bacillati</taxon>
        <taxon>Actinomycetota</taxon>
        <taxon>Actinomycetes</taxon>
        <taxon>Streptosporangiales</taxon>
        <taxon>Streptosporangiaceae</taxon>
        <taxon>Sinosporangium</taxon>
    </lineage>
</organism>
<dbReference type="RefSeq" id="WP_093168909.1">
    <property type="nucleotide sequence ID" value="NZ_FNCN01000004.1"/>
</dbReference>
<dbReference type="Proteomes" id="UP000198923">
    <property type="component" value="Unassembled WGS sequence"/>
</dbReference>
<dbReference type="Gene3D" id="2.130.10.10">
    <property type="entry name" value="YVTN repeat-like/Quinoprotein amine dehydrogenase"/>
    <property type="match status" value="1"/>
</dbReference>
<accession>A0A1G7U7R1</accession>
<dbReference type="EMBL" id="FNCN01000004">
    <property type="protein sequence ID" value="SDG42780.1"/>
    <property type="molecule type" value="Genomic_DNA"/>
</dbReference>
<reference evidence="2 3" key="1">
    <citation type="submission" date="2016-10" db="EMBL/GenBank/DDBJ databases">
        <authorList>
            <person name="de Groot N.N."/>
        </authorList>
    </citation>
    <scope>NUCLEOTIDE SEQUENCE [LARGE SCALE GENOMIC DNA]</scope>
    <source>
        <strain evidence="2 3">CPCC 201354</strain>
    </source>
</reference>
<name>A0A1G7U7R1_9ACTN</name>
<evidence type="ECO:0000256" key="1">
    <source>
        <dbReference type="SAM" id="MobiDB-lite"/>
    </source>
</evidence>
<proteinExistence type="predicted"/>
<dbReference type="AlphaFoldDB" id="A0A1G7U7R1"/>